<evidence type="ECO:0000256" key="2">
    <source>
        <dbReference type="ARBA" id="ARBA00023054"/>
    </source>
</evidence>
<protein>
    <recommendedName>
        <fullName evidence="6">SH3 domain-binding protein 5</fullName>
    </recommendedName>
</protein>
<feature type="region of interest" description="Disordered" evidence="4">
    <location>
        <begin position="422"/>
        <end position="452"/>
    </location>
</feature>
<evidence type="ECO:0008006" key="6">
    <source>
        <dbReference type="Google" id="ProtNLM"/>
    </source>
</evidence>
<name>A0A1I8ETK4_WUCBA</name>
<dbReference type="GO" id="GO:0004860">
    <property type="term" value="F:protein kinase inhibitor activity"/>
    <property type="evidence" value="ECO:0007669"/>
    <property type="project" value="TreeGrafter"/>
</dbReference>
<feature type="coiled-coil region" evidence="3">
    <location>
        <begin position="184"/>
        <end position="211"/>
    </location>
</feature>
<keyword evidence="2 3" id="KW-0175">Coiled coil</keyword>
<dbReference type="GO" id="GO:0035556">
    <property type="term" value="P:intracellular signal transduction"/>
    <property type="evidence" value="ECO:0007669"/>
    <property type="project" value="InterPro"/>
</dbReference>
<dbReference type="WBParaSite" id="maker-PairedContig_498-snap-gene-0.2-mRNA-1">
    <property type="protein sequence ID" value="maker-PairedContig_498-snap-gene-0.2-mRNA-1"/>
    <property type="gene ID" value="maker-PairedContig_498-snap-gene-0.2"/>
</dbReference>
<dbReference type="GO" id="GO:0005737">
    <property type="term" value="C:cytoplasm"/>
    <property type="evidence" value="ECO:0007669"/>
    <property type="project" value="TreeGrafter"/>
</dbReference>
<dbReference type="InterPro" id="IPR007940">
    <property type="entry name" value="SH3BP5"/>
</dbReference>
<feature type="coiled-coil region" evidence="3">
    <location>
        <begin position="79"/>
        <end position="106"/>
    </location>
</feature>
<comment type="similarity">
    <text evidence="1">Belongs to the SH3BP5 family.</text>
</comment>
<feature type="compositionally biased region" description="Polar residues" evidence="4">
    <location>
        <begin position="435"/>
        <end position="452"/>
    </location>
</feature>
<evidence type="ECO:0000256" key="4">
    <source>
        <dbReference type="SAM" id="MobiDB-lite"/>
    </source>
</evidence>
<proteinExistence type="inferred from homology"/>
<dbReference type="AlphaFoldDB" id="A0A1I8ETK4"/>
<evidence type="ECO:0000313" key="5">
    <source>
        <dbReference type="WBParaSite" id="maker-PairedContig_498-snap-gene-0.2-mRNA-1"/>
    </source>
</evidence>
<evidence type="ECO:0000256" key="3">
    <source>
        <dbReference type="SAM" id="Coils"/>
    </source>
</evidence>
<evidence type="ECO:0000256" key="1">
    <source>
        <dbReference type="ARBA" id="ARBA00007796"/>
    </source>
</evidence>
<reference evidence="5" key="1">
    <citation type="submission" date="2016-11" db="UniProtKB">
        <authorList>
            <consortium name="WormBaseParasite"/>
        </authorList>
    </citation>
    <scope>IDENTIFICATION</scope>
    <source>
        <strain evidence="5">pt0022</strain>
    </source>
</reference>
<dbReference type="PANTHER" id="PTHR19423:SF1">
    <property type="entry name" value="SH3 DOMAIN-BINDING PROTEIN 5"/>
    <property type="match status" value="1"/>
</dbReference>
<dbReference type="PANTHER" id="PTHR19423">
    <property type="entry name" value="SH3 DOMAIN-BINDING PROTEIN 5"/>
    <property type="match status" value="1"/>
</dbReference>
<organism evidence="5">
    <name type="scientific">Wuchereria bancrofti</name>
    <dbReference type="NCBI Taxonomy" id="6293"/>
    <lineage>
        <taxon>Eukaryota</taxon>
        <taxon>Metazoa</taxon>
        <taxon>Ecdysozoa</taxon>
        <taxon>Nematoda</taxon>
        <taxon>Chromadorea</taxon>
        <taxon>Rhabditida</taxon>
        <taxon>Spirurina</taxon>
        <taxon>Spiruromorpha</taxon>
        <taxon>Filarioidea</taxon>
        <taxon>Onchocercidae</taxon>
        <taxon>Wuchereria</taxon>
    </lineage>
</organism>
<dbReference type="STRING" id="6293.A0A1I8ETK4"/>
<accession>A0A1I8ETK4</accession>
<dbReference type="Pfam" id="PF05276">
    <property type="entry name" value="SH3BP5"/>
    <property type="match status" value="1"/>
</dbReference>
<sequence>MKIHLETREYIIEMLVVLYLNHGETIWMNASDVILHNDTNAPSTSKEPSTADEVDYILGEDFRLDAKHLNRVHEELEKLNIATDVINKLELQLDEARATFREIQASWSEKLNELSRKYGSAIAKGRPYYEAKLKERRLREEAQNAAIRFERANSMHAVAKQQVKLTQDSLNRQRSIEPECLEVLNHHIQRVNEAEQERIAAEEVHRSISERMTQLSKEIAQMLEANARSIKKSRHYFEQRIEFTKILEHQKSLILKLESEVRQKKYDYTSSLRNLEQISDAIHEERSLSSVRREPGVGCDSPDLPSYEVAFSKEKAQRRIEEEEERRRKADIANTVALEGIKVTFDQLSLDCDKVIDPALFDDSPEGADSGAGKDGTLGSGVILLAQQLILSQGKSKQNKSVRLSADLTDFRYRTELPEGAATTGTISLPDGSDSDSSVESNHTGVTMNTDDLSGMLRSHSQMIEEIDECAQRTEIILHNDLNVIRRTGNDDVERDSGHSSSSY</sequence>